<dbReference type="PANTHER" id="PTHR30435:SF19">
    <property type="entry name" value="FLAGELLAR BASAL-BODY ROD PROTEIN FLGG"/>
    <property type="match status" value="1"/>
</dbReference>
<evidence type="ECO:0000259" key="5">
    <source>
        <dbReference type="Pfam" id="PF00460"/>
    </source>
</evidence>
<dbReference type="Pfam" id="PF00460">
    <property type="entry name" value="Flg_bb_rod"/>
    <property type="match status" value="1"/>
</dbReference>
<dbReference type="EMBL" id="JAVDRP010000010">
    <property type="protein sequence ID" value="MDR6411303.1"/>
    <property type="molecule type" value="Genomic_DNA"/>
</dbReference>
<organism evidence="8 9">
    <name type="scientific">Paraburkholderia terricola</name>
    <dbReference type="NCBI Taxonomy" id="169427"/>
    <lineage>
        <taxon>Bacteria</taxon>
        <taxon>Pseudomonadati</taxon>
        <taxon>Pseudomonadota</taxon>
        <taxon>Betaproteobacteria</taxon>
        <taxon>Burkholderiales</taxon>
        <taxon>Burkholderiaceae</taxon>
        <taxon>Paraburkholderia</taxon>
    </lineage>
</organism>
<evidence type="ECO:0000313" key="8">
    <source>
        <dbReference type="EMBL" id="MDR6411303.1"/>
    </source>
</evidence>
<accession>A0ABU1LX31</accession>
<dbReference type="Pfam" id="PF06429">
    <property type="entry name" value="Flg_bbr_C"/>
    <property type="match status" value="1"/>
</dbReference>
<keyword evidence="8" id="KW-0969">Cilium</keyword>
<evidence type="ECO:0000256" key="3">
    <source>
        <dbReference type="ARBA" id="ARBA00023143"/>
    </source>
</evidence>
<dbReference type="PANTHER" id="PTHR30435">
    <property type="entry name" value="FLAGELLAR PROTEIN"/>
    <property type="match status" value="1"/>
</dbReference>
<dbReference type="InterPro" id="IPR020013">
    <property type="entry name" value="Flagellar_FlgE/F/G"/>
</dbReference>
<dbReference type="NCBIfam" id="TIGR03506">
    <property type="entry name" value="FlgEFG_subfam"/>
    <property type="match status" value="1"/>
</dbReference>
<keyword evidence="8" id="KW-0282">Flagellum</keyword>
<comment type="similarity">
    <text evidence="2 4">Belongs to the flagella basal body rod proteins family.</text>
</comment>
<evidence type="ECO:0000256" key="4">
    <source>
        <dbReference type="RuleBase" id="RU362116"/>
    </source>
</evidence>
<feature type="domain" description="Flagellar hook protein FlgE/F/G-like D1" evidence="7">
    <location>
        <begin position="81"/>
        <end position="141"/>
    </location>
</feature>
<evidence type="ECO:0000256" key="2">
    <source>
        <dbReference type="ARBA" id="ARBA00009677"/>
    </source>
</evidence>
<name>A0ABU1LX31_9BURK</name>
<dbReference type="InterPro" id="IPR053967">
    <property type="entry name" value="LlgE_F_G-like_D1"/>
</dbReference>
<feature type="domain" description="Flagellar basal-body/hook protein C-terminal" evidence="6">
    <location>
        <begin position="187"/>
        <end position="231"/>
    </location>
</feature>
<evidence type="ECO:0000259" key="7">
    <source>
        <dbReference type="Pfam" id="PF22692"/>
    </source>
</evidence>
<dbReference type="Proteomes" id="UP001264340">
    <property type="component" value="Unassembled WGS sequence"/>
</dbReference>
<evidence type="ECO:0000259" key="6">
    <source>
        <dbReference type="Pfam" id="PF06429"/>
    </source>
</evidence>
<keyword evidence="9" id="KW-1185">Reference proteome</keyword>
<dbReference type="InterPro" id="IPR037925">
    <property type="entry name" value="FlgE/F/G-like"/>
</dbReference>
<dbReference type="SUPFAM" id="SSF117143">
    <property type="entry name" value="Flagellar hook protein flgE"/>
    <property type="match status" value="1"/>
</dbReference>
<sequence length="236" mass="24918">MMTLATGLISQETRRVETAAQNIANVATPGYKRAIAFEEVLASGRANGIASSTTPLPPSAIATDFSAGKLIHTGNPLDFSITGPGFFEVTTSSGPAYTRLGSFQRDADGRLVTAQGAALQAAGGGDVVVRSNNWHVERDGTLVDDGNPSTAIRIATFADPAKLTRGEGGLFHANGAQPVDIEQPRIVQGFVESSNVSVGHDMMRMMEAMRRVESGQKLVHAYDDMVGTVLQRLGDM</sequence>
<reference evidence="8 9" key="1">
    <citation type="submission" date="2023-07" db="EMBL/GenBank/DDBJ databases">
        <title>Sorghum-associated microbial communities from plants grown in Nebraska, USA.</title>
        <authorList>
            <person name="Schachtman D."/>
        </authorList>
    </citation>
    <scope>NUCLEOTIDE SEQUENCE [LARGE SCALE GENOMIC DNA]</scope>
    <source>
        <strain evidence="8 9">DS1316</strain>
    </source>
</reference>
<dbReference type="RefSeq" id="WP_310124356.1">
    <property type="nucleotide sequence ID" value="NZ_JAVDQV010000011.1"/>
</dbReference>
<feature type="domain" description="Flagellar basal body rod protein N-terminal" evidence="5">
    <location>
        <begin position="10"/>
        <end position="32"/>
    </location>
</feature>
<evidence type="ECO:0000313" key="9">
    <source>
        <dbReference type="Proteomes" id="UP001264340"/>
    </source>
</evidence>
<proteinExistence type="inferred from homology"/>
<comment type="caution">
    <text evidence="8">The sequence shown here is derived from an EMBL/GenBank/DDBJ whole genome shotgun (WGS) entry which is preliminary data.</text>
</comment>
<keyword evidence="8" id="KW-0966">Cell projection</keyword>
<keyword evidence="3 4" id="KW-0975">Bacterial flagellum</keyword>
<dbReference type="Pfam" id="PF22692">
    <property type="entry name" value="LlgE_F_G_D1"/>
    <property type="match status" value="1"/>
</dbReference>
<evidence type="ECO:0000256" key="1">
    <source>
        <dbReference type="ARBA" id="ARBA00004117"/>
    </source>
</evidence>
<gene>
    <name evidence="8" type="ORF">J2804_004731</name>
</gene>
<comment type="subcellular location">
    <subcellularLocation>
        <location evidence="1 4">Bacterial flagellum basal body</location>
    </subcellularLocation>
</comment>
<dbReference type="InterPro" id="IPR010930">
    <property type="entry name" value="Flg_bb/hook_C_dom"/>
</dbReference>
<protein>
    <submittedName>
        <fullName evidence="8">Flagellar basal body rod protein FlgG</fullName>
    </submittedName>
</protein>
<dbReference type="InterPro" id="IPR001444">
    <property type="entry name" value="Flag_bb_rod_N"/>
</dbReference>